<protein>
    <recommendedName>
        <fullName evidence="4">Virilizer N-terminal domain-containing protein</fullName>
    </recommendedName>
</protein>
<accession>A0A369JCE1</accession>
<gene>
    <name evidence="2" type="ORF">Hypma_012890</name>
</gene>
<dbReference type="Proteomes" id="UP000076154">
    <property type="component" value="Unassembled WGS sequence"/>
</dbReference>
<proteinExistence type="predicted"/>
<feature type="region of interest" description="Disordered" evidence="1">
    <location>
        <begin position="136"/>
        <end position="158"/>
    </location>
</feature>
<evidence type="ECO:0008006" key="4">
    <source>
        <dbReference type="Google" id="ProtNLM"/>
    </source>
</evidence>
<keyword evidence="3" id="KW-1185">Reference proteome</keyword>
<evidence type="ECO:0000313" key="3">
    <source>
        <dbReference type="Proteomes" id="UP000076154"/>
    </source>
</evidence>
<dbReference type="EMBL" id="LUEZ02000071">
    <property type="protein sequence ID" value="RDB19789.1"/>
    <property type="molecule type" value="Genomic_DNA"/>
</dbReference>
<reference evidence="2" key="1">
    <citation type="submission" date="2018-04" db="EMBL/GenBank/DDBJ databases">
        <title>Whole genome sequencing of Hypsizygus marmoreus.</title>
        <authorList>
            <person name="Choi I.-G."/>
            <person name="Min B."/>
            <person name="Kim J.-G."/>
            <person name="Kim S."/>
            <person name="Oh Y.-L."/>
            <person name="Kong W.-S."/>
            <person name="Park H."/>
            <person name="Jeong J."/>
            <person name="Song E.-S."/>
        </authorList>
    </citation>
    <scope>NUCLEOTIDE SEQUENCE [LARGE SCALE GENOMIC DNA]</scope>
    <source>
        <strain evidence="2">51987-8</strain>
    </source>
</reference>
<comment type="caution">
    <text evidence="2">The sequence shown here is derived from an EMBL/GenBank/DDBJ whole genome shotgun (WGS) entry which is preliminary data.</text>
</comment>
<dbReference type="STRING" id="39966.A0A369JCE1"/>
<dbReference type="OrthoDB" id="2011702at2759"/>
<dbReference type="AlphaFoldDB" id="A0A369JCE1"/>
<organism evidence="2 3">
    <name type="scientific">Hypsizygus marmoreus</name>
    <name type="common">White beech mushroom</name>
    <name type="synonym">Agaricus marmoreus</name>
    <dbReference type="NCBI Taxonomy" id="39966"/>
    <lineage>
        <taxon>Eukaryota</taxon>
        <taxon>Fungi</taxon>
        <taxon>Dikarya</taxon>
        <taxon>Basidiomycota</taxon>
        <taxon>Agaricomycotina</taxon>
        <taxon>Agaricomycetes</taxon>
        <taxon>Agaricomycetidae</taxon>
        <taxon>Agaricales</taxon>
        <taxon>Tricholomatineae</taxon>
        <taxon>Lyophyllaceae</taxon>
        <taxon>Hypsizygus</taxon>
    </lineage>
</organism>
<dbReference type="InParanoid" id="A0A369JCE1"/>
<sequence>MLLHWCTVSPEGQSSLAAIRFAAPIRISSIRIFPNGAQPFLNAPDVVARTEPESFFVEVFLNAHTIPHADVKEKARAANSLVPTVMAYPGGQVDFAVDMGAEYVTRLMIVKGKFTVLSVAIYGDVVVEEPPTVKEYEPRPIPHLEPTPLPRAADPSNSSEPITLANQLLDLIPDSPPLSLVVQLMFCLKPSDEEWDLPEFPYIYADMDAPIDEDTDLEQFIQGASKPVRIDTADDTLSAFASRVINCISSPKNTDQAYYIAKLLSISASQHPGVARAYLHHLDINTIFEPQTLDESSLLYLLDAATNVEFARHLNNETFLETLRHLQSSTRTDKPTQTAARRLFSRIRDWECFEDALSNTRGDFNRSWNMLKDIGTEEHSMGIWLESMMLHDDVLTKLAENPVLPTPHSHPRLYFRNSVHIASHDDFITFVRAYIGIASVLAVLAWADSLGNDVGRERALAIIHLWQAVDGYREIVNHLLLLRQLTRRLEWITADNDPPRKSGVLAERILANLAEDPQAVLNSDLVQAILSLKSPLSFIAEHERLSMQKLALVSDDGLSAAVEELMFSSNHPLSLRRLRILRVSLAIVERELASANGEWRTLEALWQQHSPGIVSCLVDILIGVSGDINEHFVLSASPSLNHAVVDQLFRTVDDLLRLITHLAPAFPLTTRAMRRMTIAVADIFACTDLADMTFSQTSAACMAAQGTRQACLDMVRGLSGPDVYVEPGNHGAEIILRTLLQHAGHSNGRDPAYHILQVFTMIDHILPEPNPMYDDGEPAYWVTSVLPNVLDELSSFFFLLDPENKGHFVKRLVRLDDDVIGIGAWLLTEELKSMSKTLDMLTNPPRVPDYQVVLQYQINLSLQFILDLGLPTSSSSSWCINSISNTPEVSRELGTCLSALLDGHYSSAHLPKLATLLAQSANSFDPELGYIIVLTALRASQEGEITPQGLASVVSILKQLPSSFLHPEPLRLEIGQMLSTFAHRELDTPTAESLLSMLEWLPNQDNPKLTTLGGITPDAFSSLIASLLSSLPESKHAAITSLRTSLTVDEDVYFPPSTTVLPTSLILPVHTIEDILRHDIPTPATPPKGTKTPDILGVVISPPTALLRSQATTITGLTKMYTNNDFRELRQAPSARQNTSRLPSMHGAFYYAHSCFAFSFFSIGVENTDVLPVMSCCDV</sequence>
<evidence type="ECO:0000313" key="2">
    <source>
        <dbReference type="EMBL" id="RDB19789.1"/>
    </source>
</evidence>
<name>A0A369JCE1_HYPMA</name>
<evidence type="ECO:0000256" key="1">
    <source>
        <dbReference type="SAM" id="MobiDB-lite"/>
    </source>
</evidence>